<dbReference type="PaxDb" id="667014-Thein_1557"/>
<dbReference type="SUPFAM" id="SSF51261">
    <property type="entry name" value="Duplicated hybrid motif"/>
    <property type="match status" value="1"/>
</dbReference>
<keyword evidence="1" id="KW-0732">Signal</keyword>
<dbReference type="PANTHER" id="PTHR21666:SF289">
    <property type="entry name" value="L-ALA--D-GLU ENDOPEPTIDASE"/>
    <property type="match status" value="1"/>
</dbReference>
<dbReference type="GO" id="GO:0004222">
    <property type="term" value="F:metalloendopeptidase activity"/>
    <property type="evidence" value="ECO:0007669"/>
    <property type="project" value="TreeGrafter"/>
</dbReference>
<dbReference type="STRING" id="667014.Thein_1557"/>
<gene>
    <name evidence="3" type="ordered locus">Thein_1557</name>
</gene>
<protein>
    <submittedName>
        <fullName evidence="3">Peptidase M23</fullName>
    </submittedName>
</protein>
<dbReference type="HOGENOM" id="CLU_048239_0_0_0"/>
<dbReference type="eggNOG" id="COG0739">
    <property type="taxonomic scope" value="Bacteria"/>
</dbReference>
<dbReference type="RefSeq" id="WP_013908160.1">
    <property type="nucleotide sequence ID" value="NC_015681.1"/>
</dbReference>
<dbReference type="Pfam" id="PF01551">
    <property type="entry name" value="Peptidase_M23"/>
    <property type="match status" value="1"/>
</dbReference>
<dbReference type="InterPro" id="IPR016047">
    <property type="entry name" value="M23ase_b-sheet_dom"/>
</dbReference>
<keyword evidence="4" id="KW-1185">Reference proteome</keyword>
<dbReference type="KEGG" id="tid:Thein_1557"/>
<organism evidence="3 4">
    <name type="scientific">Thermodesulfatator indicus (strain DSM 15286 / JCM 11887 / CIR29812)</name>
    <dbReference type="NCBI Taxonomy" id="667014"/>
    <lineage>
        <taxon>Bacteria</taxon>
        <taxon>Pseudomonadati</taxon>
        <taxon>Thermodesulfobacteriota</taxon>
        <taxon>Thermodesulfobacteria</taxon>
        <taxon>Thermodesulfobacteriales</taxon>
        <taxon>Thermodesulfatatoraceae</taxon>
        <taxon>Thermodesulfatator</taxon>
    </lineage>
</organism>
<dbReference type="PANTHER" id="PTHR21666">
    <property type="entry name" value="PEPTIDASE-RELATED"/>
    <property type="match status" value="1"/>
</dbReference>
<evidence type="ECO:0000256" key="1">
    <source>
        <dbReference type="ARBA" id="ARBA00022729"/>
    </source>
</evidence>
<name>F8A999_THEID</name>
<evidence type="ECO:0000313" key="4">
    <source>
        <dbReference type="Proteomes" id="UP000006793"/>
    </source>
</evidence>
<evidence type="ECO:0000259" key="2">
    <source>
        <dbReference type="Pfam" id="PF01551"/>
    </source>
</evidence>
<reference evidence="4" key="1">
    <citation type="submission" date="2011-04" db="EMBL/GenBank/DDBJ databases">
        <title>The complete genome of Thermodesulfatator indicus DSM 15286.</title>
        <authorList>
            <person name="Lucas S."/>
            <person name="Copeland A."/>
            <person name="Lapidus A."/>
            <person name="Bruce D."/>
            <person name="Goodwin L."/>
            <person name="Pitluck S."/>
            <person name="Peters L."/>
            <person name="Kyrpides N."/>
            <person name="Mavromatis K."/>
            <person name="Pagani I."/>
            <person name="Ivanova N."/>
            <person name="Saunders L."/>
            <person name="Detter J.C."/>
            <person name="Tapia R."/>
            <person name="Han C."/>
            <person name="Land M."/>
            <person name="Hauser L."/>
            <person name="Markowitz V."/>
            <person name="Cheng J.-F."/>
            <person name="Hugenholtz P."/>
            <person name="Woyke T."/>
            <person name="Wu D."/>
            <person name="Spring S."/>
            <person name="Schroeder M."/>
            <person name="Brambilla E."/>
            <person name="Klenk H.-P."/>
            <person name="Eisen J.A."/>
        </authorList>
    </citation>
    <scope>NUCLEOTIDE SEQUENCE [LARGE SCALE GENOMIC DNA]</scope>
    <source>
        <strain evidence="4">DSM 15286 / JCM 11887 / CIR29812</strain>
    </source>
</reference>
<dbReference type="Proteomes" id="UP000006793">
    <property type="component" value="Chromosome"/>
</dbReference>
<dbReference type="AlphaFoldDB" id="F8A999"/>
<reference evidence="3 4" key="2">
    <citation type="journal article" date="2012" name="Stand. Genomic Sci.">
        <title>Complete genome sequence of the thermophilic sulfate-reducing ocean bacterium Thermodesulfatator indicus type strain (CIR29812(T)).</title>
        <authorList>
            <person name="Anderson I."/>
            <person name="Saunders E."/>
            <person name="Lapidus A."/>
            <person name="Nolan M."/>
            <person name="Lucas S."/>
            <person name="Tice H."/>
            <person name="Del Rio T.G."/>
            <person name="Cheng J.F."/>
            <person name="Han C."/>
            <person name="Tapia R."/>
            <person name="Goodwin L.A."/>
            <person name="Pitluck S."/>
            <person name="Liolios K."/>
            <person name="Mavromatis K."/>
            <person name="Pagani I."/>
            <person name="Ivanova N."/>
            <person name="Mikhailova N."/>
            <person name="Pati A."/>
            <person name="Chen A."/>
            <person name="Palaniappan K."/>
            <person name="Land M."/>
            <person name="Hauser L."/>
            <person name="Jeffries C.D."/>
            <person name="Chang Y.J."/>
            <person name="Brambilla E.M."/>
            <person name="Rohde M."/>
            <person name="Spring S."/>
            <person name="Goker M."/>
            <person name="Detter J.C."/>
            <person name="Woyke T."/>
            <person name="Bristow J."/>
            <person name="Eisen J.A."/>
            <person name="Markowitz V."/>
            <person name="Hugenholtz P."/>
            <person name="Kyrpides N.C."/>
            <person name="Klenk H.P."/>
        </authorList>
    </citation>
    <scope>NUCLEOTIDE SEQUENCE [LARGE SCALE GENOMIC DNA]</scope>
    <source>
        <strain evidence="4">DSM 15286 / JCM 11887 / CIR29812</strain>
    </source>
</reference>
<feature type="domain" description="M23ase beta-sheet core" evidence="2">
    <location>
        <begin position="335"/>
        <end position="429"/>
    </location>
</feature>
<dbReference type="OrthoDB" id="9765786at2"/>
<sequence length="450" mass="51343">MKKILSIFLLLLLVAIVGVLSFLFFFKFEGNPPVVEKLSLPKALGKEARLELKVADNRSGIREISIFLEQNKKIEKVFEKKYEVDPIWGSSVKEADFEVTFSPFKLGFKDGQATLIIKVVDASWRNKLKGNWIAYQKKVLLDLTSPHIVVKSPMHYFVPGGSNLVVYSISEPVVRQGIMVDNLFFKGYPDPKKTNLYYCLVAIPLNKKRVHRMYIEAQDEAGNKATFPVAFYLKSKKYRRDVINISDRFLERKIPEFWDRYPQIPRDDMLKAFIYINTELRKENNKKISEIAKISQIKEFYGYKFFLQLPKSATRALFGDYRTYYYKGKKIGNAYHMGIDLASVAGAPVPAAASGKVVFADYLGIYGNTIIIDHGYGLFSLYAHLSGFTVAKGDMVKRGQLIGYTDTTGLAGGDHLHFSVLVQGVFVEPLEWFDPNWVKTRIAEKLENNQ</sequence>
<evidence type="ECO:0000313" key="3">
    <source>
        <dbReference type="EMBL" id="AEH45418.1"/>
    </source>
</evidence>
<dbReference type="InterPro" id="IPR011055">
    <property type="entry name" value="Dup_hybrid_motif"/>
</dbReference>
<accession>F8A999</accession>
<dbReference type="CDD" id="cd12797">
    <property type="entry name" value="M23_peptidase"/>
    <property type="match status" value="1"/>
</dbReference>
<proteinExistence type="predicted"/>
<dbReference type="Gene3D" id="2.70.70.10">
    <property type="entry name" value="Glucose Permease (Domain IIA)"/>
    <property type="match status" value="1"/>
</dbReference>
<dbReference type="InterPro" id="IPR050570">
    <property type="entry name" value="Cell_wall_metabolism_enzyme"/>
</dbReference>
<dbReference type="InParanoid" id="F8A999"/>
<dbReference type="EMBL" id="CP002683">
    <property type="protein sequence ID" value="AEH45418.1"/>
    <property type="molecule type" value="Genomic_DNA"/>
</dbReference>